<dbReference type="Proteomes" id="UP000193648">
    <property type="component" value="Unassembled WGS sequence"/>
</dbReference>
<evidence type="ECO:0000256" key="1">
    <source>
        <dbReference type="SAM" id="MobiDB-lite"/>
    </source>
</evidence>
<protein>
    <submittedName>
        <fullName evidence="2">Uncharacterized protein</fullName>
    </submittedName>
</protein>
<proteinExistence type="predicted"/>
<dbReference type="EMBL" id="MCFF01000039">
    <property type="protein sequence ID" value="ORZ08069.1"/>
    <property type="molecule type" value="Genomic_DNA"/>
</dbReference>
<comment type="caution">
    <text evidence="2">The sequence shown here is derived from an EMBL/GenBank/DDBJ whole genome shotgun (WGS) entry which is preliminary data.</text>
</comment>
<accession>A0A1Y2GE02</accession>
<evidence type="ECO:0000313" key="2">
    <source>
        <dbReference type="EMBL" id="ORZ08069.1"/>
    </source>
</evidence>
<keyword evidence="3" id="KW-1185">Reference proteome</keyword>
<reference evidence="2 3" key="1">
    <citation type="submission" date="2016-07" db="EMBL/GenBank/DDBJ databases">
        <title>Pervasive Adenine N6-methylation of Active Genes in Fungi.</title>
        <authorList>
            <consortium name="DOE Joint Genome Institute"/>
            <person name="Mondo S.J."/>
            <person name="Dannebaum R.O."/>
            <person name="Kuo R.C."/>
            <person name="Labutti K."/>
            <person name="Haridas S."/>
            <person name="Kuo A."/>
            <person name="Salamov A."/>
            <person name="Ahrendt S.R."/>
            <person name="Lipzen A."/>
            <person name="Sullivan W."/>
            <person name="Andreopoulos W.B."/>
            <person name="Clum A."/>
            <person name="Lindquist E."/>
            <person name="Daum C."/>
            <person name="Ramamoorthy G.K."/>
            <person name="Gryganskyi A."/>
            <person name="Culley D."/>
            <person name="Magnuson J.K."/>
            <person name="James T.Y."/>
            <person name="O'Malley M.A."/>
            <person name="Stajich J.E."/>
            <person name="Spatafora J.W."/>
            <person name="Visel A."/>
            <person name="Grigoriev I.V."/>
        </authorList>
    </citation>
    <scope>NUCLEOTIDE SEQUENCE [LARGE SCALE GENOMIC DNA]</scope>
    <source>
        <strain evidence="2 3">NRRL 3116</strain>
    </source>
</reference>
<gene>
    <name evidence="2" type="ORF">BCR41DRAFT_399503</name>
</gene>
<name>A0A1Y2GE02_9FUNG</name>
<dbReference type="GeneID" id="33570911"/>
<dbReference type="InParanoid" id="A0A1Y2GE02"/>
<dbReference type="RefSeq" id="XP_021878303.1">
    <property type="nucleotide sequence ID" value="XM_022029068.1"/>
</dbReference>
<feature type="region of interest" description="Disordered" evidence="1">
    <location>
        <begin position="74"/>
        <end position="109"/>
    </location>
</feature>
<organism evidence="2 3">
    <name type="scientific">Lobosporangium transversale</name>
    <dbReference type="NCBI Taxonomy" id="64571"/>
    <lineage>
        <taxon>Eukaryota</taxon>
        <taxon>Fungi</taxon>
        <taxon>Fungi incertae sedis</taxon>
        <taxon>Mucoromycota</taxon>
        <taxon>Mortierellomycotina</taxon>
        <taxon>Mortierellomycetes</taxon>
        <taxon>Mortierellales</taxon>
        <taxon>Mortierellaceae</taxon>
        <taxon>Lobosporangium</taxon>
    </lineage>
</organism>
<sequence>MRAFKKKRMQYRNEQPQSDTLCSFTATLGSSSLRGIRLMKEMSIQSLCGPNQKVLWDLYMIGDTNKVQLAAMERQTSDNPPHQVATLPASRTEAQVTATRDDSDGDEDHKKDVKIVEEDGDGRAHLALVARSSTKTKQEYHHPSRGSYRNGLCASGAHAHRSFEDNSMLCRLLCTFASRLSLELSANNSCFGVELDPAERNTMAVILIDLIPLITQ</sequence>
<feature type="compositionally biased region" description="Basic and acidic residues" evidence="1">
    <location>
        <begin position="99"/>
        <end position="109"/>
    </location>
</feature>
<dbReference type="AlphaFoldDB" id="A0A1Y2GE02"/>
<evidence type="ECO:0000313" key="3">
    <source>
        <dbReference type="Proteomes" id="UP000193648"/>
    </source>
</evidence>